<accession>A0A2P6RLE5</accession>
<evidence type="ECO:0000313" key="2">
    <source>
        <dbReference type="Proteomes" id="UP000238479"/>
    </source>
</evidence>
<protein>
    <submittedName>
        <fullName evidence="1">Uncharacterized protein</fullName>
    </submittedName>
</protein>
<dbReference type="EMBL" id="PDCK01000040">
    <property type="protein sequence ID" value="PRQ47260.1"/>
    <property type="molecule type" value="Genomic_DNA"/>
</dbReference>
<evidence type="ECO:0000313" key="1">
    <source>
        <dbReference type="EMBL" id="PRQ47260.1"/>
    </source>
</evidence>
<organism evidence="1 2">
    <name type="scientific">Rosa chinensis</name>
    <name type="common">China rose</name>
    <dbReference type="NCBI Taxonomy" id="74649"/>
    <lineage>
        <taxon>Eukaryota</taxon>
        <taxon>Viridiplantae</taxon>
        <taxon>Streptophyta</taxon>
        <taxon>Embryophyta</taxon>
        <taxon>Tracheophyta</taxon>
        <taxon>Spermatophyta</taxon>
        <taxon>Magnoliopsida</taxon>
        <taxon>eudicotyledons</taxon>
        <taxon>Gunneridae</taxon>
        <taxon>Pentapetalae</taxon>
        <taxon>rosids</taxon>
        <taxon>fabids</taxon>
        <taxon>Rosales</taxon>
        <taxon>Rosaceae</taxon>
        <taxon>Rosoideae</taxon>
        <taxon>Rosoideae incertae sedis</taxon>
        <taxon>Rosa</taxon>
    </lineage>
</organism>
<comment type="caution">
    <text evidence="1">The sequence shown here is derived from an EMBL/GenBank/DDBJ whole genome shotgun (WGS) entry which is preliminary data.</text>
</comment>
<gene>
    <name evidence="1" type="ORF">RchiOBHm_Chr2g0097751</name>
</gene>
<name>A0A2P6RLE5_ROSCH</name>
<reference evidence="1 2" key="1">
    <citation type="journal article" date="2018" name="Nat. Genet.">
        <title>The Rosa genome provides new insights in the design of modern roses.</title>
        <authorList>
            <person name="Bendahmane M."/>
        </authorList>
    </citation>
    <scope>NUCLEOTIDE SEQUENCE [LARGE SCALE GENOMIC DNA]</scope>
    <source>
        <strain evidence="2">cv. Old Blush</strain>
    </source>
</reference>
<keyword evidence="2" id="KW-1185">Reference proteome</keyword>
<sequence>MLCCSGFISKSQNYEVLLDLKLSHKIWSWNHFFQACLHDLELENGIAVLNKGSAIGIGFGTLGSNLL</sequence>
<dbReference type="Proteomes" id="UP000238479">
    <property type="component" value="Chromosome 2"/>
</dbReference>
<dbReference type="Gramene" id="PRQ47260">
    <property type="protein sequence ID" value="PRQ47260"/>
    <property type="gene ID" value="RchiOBHm_Chr2g0097751"/>
</dbReference>
<dbReference type="AlphaFoldDB" id="A0A2P6RLE5"/>
<proteinExistence type="predicted"/>